<sequence length="365" mass="39384">MRIVMVTPWFPTSKNPSSGSFVVKDCQAILAEGADLTVVHLVSPRFDDRTRALMVEGVRTVRIPMATNNPLSIARARLALGPYIAGADVVHTQAISAIEPFALRGPGKPWVHTEHWSGLSNPHSLPPSWQKIQPLLARLERLPDVVVAVNEYLATPIRQIRGDKPVAVIPCQVPSPARLSPRRSEREPLRLISTGALVERKRPLLAVRTVAELNSRGKRASLLWLGDGPLRPDVEALATRLGVDLELPGHVTPAQVQEALGKADLFLGPTDGENFFVSAAEAIVNGRPLVVGSAGGHGEYIDARVGELVDGDSASDYADAILRVEERSADLSAADIAATIGERFSPTSIARSYIDLYTRLGTCPR</sequence>
<proteinExistence type="predicted"/>
<protein>
    <submittedName>
        <fullName evidence="4">Glycosyltransferase</fullName>
    </submittedName>
</protein>
<accession>A0A3Q9GLN9</accession>
<dbReference type="Pfam" id="PF13692">
    <property type="entry name" value="Glyco_trans_1_4"/>
    <property type="match status" value="1"/>
</dbReference>
<dbReference type="EMBL" id="CP033905">
    <property type="protein sequence ID" value="AZR06652.1"/>
    <property type="molecule type" value="Genomic_DNA"/>
</dbReference>
<dbReference type="AlphaFoldDB" id="A0A3Q9GLN9"/>
<feature type="domain" description="Glycosyltransferase subfamily 4-like N-terminal" evidence="3">
    <location>
        <begin position="39"/>
        <end position="171"/>
    </location>
</feature>
<dbReference type="Proteomes" id="UP000275951">
    <property type="component" value="Chromosome"/>
</dbReference>
<evidence type="ECO:0000313" key="5">
    <source>
        <dbReference type="Proteomes" id="UP000275951"/>
    </source>
</evidence>
<dbReference type="RefSeq" id="WP_126920055.1">
    <property type="nucleotide sequence ID" value="NZ_CP033905.1"/>
</dbReference>
<dbReference type="InterPro" id="IPR050194">
    <property type="entry name" value="Glycosyltransferase_grp1"/>
</dbReference>
<keyword evidence="1" id="KW-0328">Glycosyltransferase</keyword>
<dbReference type="SUPFAM" id="SSF53756">
    <property type="entry name" value="UDP-Glycosyltransferase/glycogen phosphorylase"/>
    <property type="match status" value="1"/>
</dbReference>
<keyword evidence="2 4" id="KW-0808">Transferase</keyword>
<evidence type="ECO:0000313" key="4">
    <source>
        <dbReference type="EMBL" id="AZR06652.1"/>
    </source>
</evidence>
<dbReference type="GO" id="GO:0016757">
    <property type="term" value="F:glycosyltransferase activity"/>
    <property type="evidence" value="ECO:0007669"/>
    <property type="project" value="UniProtKB-KW"/>
</dbReference>
<name>A0A3Q9GLN9_9ACTO</name>
<dbReference type="Pfam" id="PF13439">
    <property type="entry name" value="Glyco_transf_4"/>
    <property type="match status" value="1"/>
</dbReference>
<evidence type="ECO:0000256" key="1">
    <source>
        <dbReference type="ARBA" id="ARBA00022676"/>
    </source>
</evidence>
<dbReference type="Gene3D" id="3.40.50.2000">
    <property type="entry name" value="Glycogen Phosphorylase B"/>
    <property type="match status" value="2"/>
</dbReference>
<organism evidence="4 5">
    <name type="scientific">Trueperella pyogenes</name>
    <dbReference type="NCBI Taxonomy" id="1661"/>
    <lineage>
        <taxon>Bacteria</taxon>
        <taxon>Bacillati</taxon>
        <taxon>Actinomycetota</taxon>
        <taxon>Actinomycetes</taxon>
        <taxon>Actinomycetales</taxon>
        <taxon>Actinomycetaceae</taxon>
        <taxon>Trueperella</taxon>
    </lineage>
</organism>
<dbReference type="CDD" id="cd03801">
    <property type="entry name" value="GT4_PimA-like"/>
    <property type="match status" value="1"/>
</dbReference>
<dbReference type="PANTHER" id="PTHR45947">
    <property type="entry name" value="SULFOQUINOVOSYL TRANSFERASE SQD2"/>
    <property type="match status" value="1"/>
</dbReference>
<evidence type="ECO:0000256" key="2">
    <source>
        <dbReference type="ARBA" id="ARBA00022679"/>
    </source>
</evidence>
<gene>
    <name evidence="4" type="ORF">EBQ10_04635</name>
</gene>
<evidence type="ECO:0000259" key="3">
    <source>
        <dbReference type="Pfam" id="PF13439"/>
    </source>
</evidence>
<dbReference type="GO" id="GO:1901137">
    <property type="term" value="P:carbohydrate derivative biosynthetic process"/>
    <property type="evidence" value="ECO:0007669"/>
    <property type="project" value="UniProtKB-ARBA"/>
</dbReference>
<reference evidence="4 5" key="1">
    <citation type="submission" date="2018-11" db="EMBL/GenBank/DDBJ databases">
        <title>Multidrug-resistant genes are associated with an 42-kb island TGI1 carrying a complex class 1 integron in a Trueperella pyogenes.</title>
        <authorList>
            <person name="Dong W."/>
        </authorList>
    </citation>
    <scope>NUCLEOTIDE SEQUENCE [LARGE SCALE GENOMIC DNA]</scope>
    <source>
        <strain evidence="4 5">TP4</strain>
    </source>
</reference>
<dbReference type="InterPro" id="IPR028098">
    <property type="entry name" value="Glyco_trans_4-like_N"/>
</dbReference>
<dbReference type="PANTHER" id="PTHR45947:SF3">
    <property type="entry name" value="SULFOQUINOVOSYL TRANSFERASE SQD2"/>
    <property type="match status" value="1"/>
</dbReference>